<sequence length="190" mass="20212">MFGIDLASQRIEDKVKGRLGVAGVVHAAGRWMPVPGEGGHVDLGPRSRRDQEIWPHLEPIEGRISAEQVLSGRGLSNLYKAGCRADGWAPLSSHPADVTARAAGLDDPAAEEVVRLFSTYLGRVAGEAALTYVARGGVFLAGESAKKSSVLRDHDFREAFEDKAPHSSLLRSVPVFVVTHPTVTLAGLAA</sequence>
<reference evidence="4 5" key="1">
    <citation type="journal article" date="2017" name="Int J Environ Stud">
        <title>Does the Miocene-Pliocene relict legume Oxytropis triphylla form nitrogen-fixing nodules with a combination of bacterial strains?</title>
        <authorList>
            <person name="Safronova V."/>
            <person name="Belimov A."/>
            <person name="Sazanova A."/>
            <person name="Kuznetsova I."/>
            <person name="Popova J."/>
            <person name="Andronov E."/>
            <person name="Verkhozina A."/>
            <person name="Tikhonovich I."/>
        </authorList>
    </citation>
    <scope>NUCLEOTIDE SEQUENCE [LARGE SCALE GENOMIC DNA]</scope>
    <source>
        <strain evidence="4 5">Tri-38</strain>
    </source>
</reference>
<proteinExistence type="inferred from homology"/>
<evidence type="ECO:0000256" key="2">
    <source>
        <dbReference type="ARBA" id="ARBA00022777"/>
    </source>
</evidence>
<keyword evidence="5" id="KW-1185">Reference proteome</keyword>
<accession>A0A2N9VYA9</accession>
<dbReference type="PANTHER" id="PTHR47690">
    <property type="entry name" value="GLUCOKINASE"/>
    <property type="match status" value="1"/>
</dbReference>
<dbReference type="GO" id="GO:0004340">
    <property type="term" value="F:glucokinase activity"/>
    <property type="evidence" value="ECO:0007669"/>
    <property type="project" value="InterPro"/>
</dbReference>
<dbReference type="CDD" id="cd24008">
    <property type="entry name" value="ASKHA_NBD_GLK"/>
    <property type="match status" value="1"/>
</dbReference>
<dbReference type="AlphaFoldDB" id="A0A2N9VYA9"/>
<keyword evidence="2" id="KW-0418">Kinase</keyword>
<evidence type="ECO:0000256" key="1">
    <source>
        <dbReference type="ARBA" id="ARBA00022679"/>
    </source>
</evidence>
<dbReference type="GO" id="GO:0005524">
    <property type="term" value="F:ATP binding"/>
    <property type="evidence" value="ECO:0007669"/>
    <property type="project" value="InterPro"/>
</dbReference>
<keyword evidence="1" id="KW-0808">Transferase</keyword>
<dbReference type="SUPFAM" id="SSF53067">
    <property type="entry name" value="Actin-like ATPase domain"/>
    <property type="match status" value="1"/>
</dbReference>
<dbReference type="KEGG" id="pht:BLM14_25220"/>
<evidence type="ECO:0000313" key="5">
    <source>
        <dbReference type="Proteomes" id="UP000232163"/>
    </source>
</evidence>
<dbReference type="Pfam" id="PF02685">
    <property type="entry name" value="Glucokinase"/>
    <property type="match status" value="1"/>
</dbReference>
<dbReference type="GO" id="GO:0005829">
    <property type="term" value="C:cytosol"/>
    <property type="evidence" value="ECO:0007669"/>
    <property type="project" value="TreeGrafter"/>
</dbReference>
<dbReference type="InterPro" id="IPR043129">
    <property type="entry name" value="ATPase_NBD"/>
</dbReference>
<evidence type="ECO:0000313" key="4">
    <source>
        <dbReference type="EMBL" id="PIO44477.1"/>
    </source>
</evidence>
<dbReference type="OrthoDB" id="9800595at2"/>
<evidence type="ECO:0008006" key="6">
    <source>
        <dbReference type="Google" id="ProtNLM"/>
    </source>
</evidence>
<organism evidence="4 5">
    <name type="scientific">Phyllobacterium zundukense</name>
    <dbReference type="NCBI Taxonomy" id="1867719"/>
    <lineage>
        <taxon>Bacteria</taxon>
        <taxon>Pseudomonadati</taxon>
        <taxon>Pseudomonadota</taxon>
        <taxon>Alphaproteobacteria</taxon>
        <taxon>Hyphomicrobiales</taxon>
        <taxon>Phyllobacteriaceae</taxon>
        <taxon>Phyllobacterium</taxon>
    </lineage>
</organism>
<dbReference type="GO" id="GO:0005536">
    <property type="term" value="F:D-glucose binding"/>
    <property type="evidence" value="ECO:0007669"/>
    <property type="project" value="InterPro"/>
</dbReference>
<dbReference type="InterPro" id="IPR050201">
    <property type="entry name" value="Bacterial_glucokinase"/>
</dbReference>
<protein>
    <recommendedName>
        <fullName evidence="6">Glucokinase</fullName>
    </recommendedName>
</protein>
<dbReference type="GO" id="GO:0006096">
    <property type="term" value="P:glycolytic process"/>
    <property type="evidence" value="ECO:0007669"/>
    <property type="project" value="InterPro"/>
</dbReference>
<dbReference type="EMBL" id="MZMT01000028">
    <property type="protein sequence ID" value="PIO44477.1"/>
    <property type="molecule type" value="Genomic_DNA"/>
</dbReference>
<dbReference type="Gene3D" id="3.40.367.20">
    <property type="match status" value="1"/>
</dbReference>
<comment type="caution">
    <text evidence="4">The sequence shown here is derived from an EMBL/GenBank/DDBJ whole genome shotgun (WGS) entry which is preliminary data.</text>
</comment>
<comment type="similarity">
    <text evidence="3">Belongs to the bacterial glucokinase family.</text>
</comment>
<evidence type="ECO:0000256" key="3">
    <source>
        <dbReference type="RuleBase" id="RU004046"/>
    </source>
</evidence>
<gene>
    <name evidence="4" type="ORF">B5P45_11350</name>
</gene>
<dbReference type="Proteomes" id="UP000232163">
    <property type="component" value="Unassembled WGS sequence"/>
</dbReference>
<name>A0A2N9VYA9_9HYPH</name>
<dbReference type="InterPro" id="IPR003836">
    <property type="entry name" value="Glucokinase"/>
</dbReference>
<dbReference type="PANTHER" id="PTHR47690:SF1">
    <property type="entry name" value="GLUCOKINASE"/>
    <property type="match status" value="1"/>
</dbReference>